<dbReference type="CDD" id="cd11378">
    <property type="entry name" value="DUF296"/>
    <property type="match status" value="1"/>
</dbReference>
<proteinExistence type="predicted"/>
<dbReference type="STRING" id="572547.Amico_1589"/>
<dbReference type="EMBL" id="CP001997">
    <property type="protein sequence ID" value="ADE57705.1"/>
    <property type="molecule type" value="Genomic_DNA"/>
</dbReference>
<dbReference type="InterPro" id="IPR005175">
    <property type="entry name" value="PPC_dom"/>
</dbReference>
<protein>
    <recommendedName>
        <fullName evidence="1">PPC domain-containing protein</fullName>
    </recommendedName>
</protein>
<name>D5EGM3_AMICL</name>
<sequence>MQAFSTDVSRMIVARFGPDEDIFESLRLLCQKMDVESGCISTMIGSLQCATLVCVTEDFPGGQARYLDPVQMAGPLEFIGAQGIIGRNEDGEIDIHLHGAVAGEDMHAVAGHFAPSGNNRVLATVEVVISVFSDVQMLRSYDEETGFNLFKVTEKKRE</sequence>
<dbReference type="Gene3D" id="3.30.1330.80">
    <property type="entry name" value="Hypothetical protein, similar to alpha- acetolactate decarboxylase, domain 2"/>
    <property type="match status" value="1"/>
</dbReference>
<evidence type="ECO:0000259" key="1">
    <source>
        <dbReference type="PROSITE" id="PS51742"/>
    </source>
</evidence>
<gene>
    <name evidence="2" type="ordered locus">Amico_1589</name>
</gene>
<dbReference type="OrthoDB" id="9791702at2"/>
<keyword evidence="3" id="KW-1185">Reference proteome</keyword>
<dbReference type="PANTHER" id="PTHR34988:SF1">
    <property type="entry name" value="DNA-BINDING PROTEIN"/>
    <property type="match status" value="1"/>
</dbReference>
<dbReference type="RefSeq" id="WP_013048968.1">
    <property type="nucleotide sequence ID" value="NC_014011.1"/>
</dbReference>
<dbReference type="AlphaFoldDB" id="D5EGM3"/>
<dbReference type="KEGG" id="aco:Amico_1589"/>
<evidence type="ECO:0000313" key="3">
    <source>
        <dbReference type="Proteomes" id="UP000002366"/>
    </source>
</evidence>
<dbReference type="Proteomes" id="UP000002366">
    <property type="component" value="Chromosome"/>
</dbReference>
<dbReference type="PROSITE" id="PS51742">
    <property type="entry name" value="PPC"/>
    <property type="match status" value="1"/>
</dbReference>
<organism evidence="2 3">
    <name type="scientific">Aminobacterium colombiense (strain DSM 12261 / ALA-1)</name>
    <dbReference type="NCBI Taxonomy" id="572547"/>
    <lineage>
        <taxon>Bacteria</taxon>
        <taxon>Thermotogati</taxon>
        <taxon>Synergistota</taxon>
        <taxon>Synergistia</taxon>
        <taxon>Synergistales</taxon>
        <taxon>Aminobacteriaceae</taxon>
        <taxon>Aminobacterium</taxon>
    </lineage>
</organism>
<dbReference type="HOGENOM" id="CLU_139145_0_0_0"/>
<reference evidence="2 3" key="1">
    <citation type="journal article" date="2010" name="Stand. Genomic Sci.">
        <title>Complete genome sequence of Aminobacterium colombiense type strain (ALA-1).</title>
        <authorList>
            <person name="Chertkov O."/>
            <person name="Sikorski J."/>
            <person name="Brambilla E."/>
            <person name="Lapidus A."/>
            <person name="Copeland A."/>
            <person name="Glavina Del Rio T."/>
            <person name="Nolan M."/>
            <person name="Lucas S."/>
            <person name="Tice H."/>
            <person name="Cheng J.F."/>
            <person name="Han C."/>
            <person name="Detter J.C."/>
            <person name="Bruce D."/>
            <person name="Tapia R."/>
            <person name="Goodwin L."/>
            <person name="Pitluck S."/>
            <person name="Liolios K."/>
            <person name="Ivanova N."/>
            <person name="Mavromatis K."/>
            <person name="Ovchinnikova G."/>
            <person name="Pati A."/>
            <person name="Chen A."/>
            <person name="Palaniappan K."/>
            <person name="Land M."/>
            <person name="Hauser L."/>
            <person name="Chang Y.J."/>
            <person name="Jeffries C.D."/>
            <person name="Spring S."/>
            <person name="Rohde M."/>
            <person name="Goker M."/>
            <person name="Bristow J."/>
            <person name="Eisen J.A."/>
            <person name="Markowitz V."/>
            <person name="Hugenholtz P."/>
            <person name="Kyrpides N.C."/>
            <person name="Klenk H.P."/>
        </authorList>
    </citation>
    <scope>NUCLEOTIDE SEQUENCE [LARGE SCALE GENOMIC DNA]</scope>
    <source>
        <strain evidence="3">DSM 12261 / ALA-1</strain>
    </source>
</reference>
<dbReference type="SUPFAM" id="SSF117856">
    <property type="entry name" value="AF0104/ALDC/Ptd012-like"/>
    <property type="match status" value="1"/>
</dbReference>
<feature type="domain" description="PPC" evidence="1">
    <location>
        <begin position="5"/>
        <end position="153"/>
    </location>
</feature>
<evidence type="ECO:0000313" key="2">
    <source>
        <dbReference type="EMBL" id="ADE57705.1"/>
    </source>
</evidence>
<dbReference type="Pfam" id="PF03479">
    <property type="entry name" value="PCC"/>
    <property type="match status" value="1"/>
</dbReference>
<dbReference type="eggNOG" id="COG1661">
    <property type="taxonomic scope" value="Bacteria"/>
</dbReference>
<dbReference type="PANTHER" id="PTHR34988">
    <property type="entry name" value="PROTEIN, PUTATIVE-RELATED"/>
    <property type="match status" value="1"/>
</dbReference>
<accession>D5EGM3</accession>